<evidence type="ECO:0000256" key="9">
    <source>
        <dbReference type="ARBA" id="ARBA00052716"/>
    </source>
</evidence>
<feature type="binding site" evidence="15">
    <location>
        <begin position="258"/>
        <end position="259"/>
    </location>
    <ligand>
        <name>substrate</name>
    </ligand>
</feature>
<dbReference type="InterPro" id="IPR006109">
    <property type="entry name" value="G3P_DH_NAD-dep_C"/>
</dbReference>
<dbReference type="SUPFAM" id="SSF51735">
    <property type="entry name" value="NAD(P)-binding Rossmann-fold domains"/>
    <property type="match status" value="1"/>
</dbReference>
<keyword evidence="6 13" id="KW-0443">Lipid metabolism</keyword>
<comment type="subcellular location">
    <subcellularLocation>
        <location evidence="13">Cytoplasm</location>
    </subcellularLocation>
</comment>
<dbReference type="GO" id="GO:0046168">
    <property type="term" value="P:glycerol-3-phosphate catabolic process"/>
    <property type="evidence" value="ECO:0007669"/>
    <property type="project" value="InterPro"/>
</dbReference>
<comment type="caution">
    <text evidence="13">Lacks conserved residue(s) required for the propagation of feature annotation.</text>
</comment>
<feature type="binding site" evidence="13">
    <location>
        <position position="284"/>
    </location>
    <ligand>
        <name>NADPH</name>
        <dbReference type="ChEBI" id="CHEBI:57783"/>
    </ligand>
</feature>
<dbReference type="GO" id="GO:0141152">
    <property type="term" value="F:glycerol-3-phosphate dehydrogenase (NAD+) activity"/>
    <property type="evidence" value="ECO:0007669"/>
    <property type="project" value="RHEA"/>
</dbReference>
<gene>
    <name evidence="13" type="primary">gpsA</name>
    <name evidence="20" type="ORF">F3N42_06660</name>
</gene>
<comment type="catalytic activity">
    <reaction evidence="9">
        <text>sn-glycerol 3-phosphate + NADP(+) = dihydroxyacetone phosphate + NADPH + H(+)</text>
        <dbReference type="Rhea" id="RHEA:11096"/>
        <dbReference type="ChEBI" id="CHEBI:15378"/>
        <dbReference type="ChEBI" id="CHEBI:57597"/>
        <dbReference type="ChEBI" id="CHEBI:57642"/>
        <dbReference type="ChEBI" id="CHEBI:57783"/>
        <dbReference type="ChEBI" id="CHEBI:58349"/>
        <dbReference type="EC" id="1.1.1.94"/>
    </reaction>
    <physiologicalReaction direction="right-to-left" evidence="9">
        <dbReference type="Rhea" id="RHEA:11098"/>
    </physiologicalReaction>
</comment>
<sequence length="337" mass="35230">MSRAATAIGVLGAGSWGTALAIQLARNGQAVSLWARDPEHVAAMAADRRNARYLPDNAFPDGLQPTADFDAAVAAGDVVLVAAPSHAFADTITRLQPLLQPGQGIVWACKGFEPGTGRLLHEVAQKQLGDDVPLGAITGPSFAREVAMGLPTAVTVAAFDEDFSREVAQRLHGEAFRAYTSTDMVGAELGGAVKNVLAVATGIADGMGLGDNARAALVTRGLAEMMRLGEAMGARPETLTGLAGMGDLVLTCTGDLSRNRRLGLALGRGDDIETAVRDIGQVVEGIGTSTEVRRLSKAHDVSMPISREVFGIIHQGQDPKACVRRLLARDQKPEHAS</sequence>
<dbReference type="HAMAP" id="MF_00394">
    <property type="entry name" value="NAD_Glyc3P_dehydrog"/>
    <property type="match status" value="1"/>
</dbReference>
<keyword evidence="5 13" id="KW-0520">NAD</keyword>
<feature type="binding site" evidence="13">
    <location>
        <position position="110"/>
    </location>
    <ligand>
        <name>sn-glycerol 3-phosphate</name>
        <dbReference type="ChEBI" id="CHEBI:57597"/>
    </ligand>
</feature>
<feature type="binding site" evidence="13">
    <location>
        <position position="194"/>
    </location>
    <ligand>
        <name>sn-glycerol 3-phosphate</name>
        <dbReference type="ChEBI" id="CHEBI:57597"/>
    </ligand>
</feature>
<dbReference type="GO" id="GO:0005975">
    <property type="term" value="P:carbohydrate metabolic process"/>
    <property type="evidence" value="ECO:0007669"/>
    <property type="project" value="InterPro"/>
</dbReference>
<dbReference type="RefSeq" id="WP_150863645.1">
    <property type="nucleotide sequence ID" value="NZ_VYXP01000004.1"/>
</dbReference>
<dbReference type="InterPro" id="IPR013328">
    <property type="entry name" value="6PGD_dom2"/>
</dbReference>
<organism evidence="20 21">
    <name type="scientific">Marinihelvus fidelis</name>
    <dbReference type="NCBI Taxonomy" id="2613842"/>
    <lineage>
        <taxon>Bacteria</taxon>
        <taxon>Pseudomonadati</taxon>
        <taxon>Pseudomonadota</taxon>
        <taxon>Gammaproteobacteria</taxon>
        <taxon>Chromatiales</taxon>
        <taxon>Wenzhouxiangellaceae</taxon>
        <taxon>Marinihelvus</taxon>
    </lineage>
</organism>
<dbReference type="GO" id="GO:0046474">
    <property type="term" value="P:glycerophospholipid biosynthetic process"/>
    <property type="evidence" value="ECO:0007669"/>
    <property type="project" value="TreeGrafter"/>
</dbReference>
<evidence type="ECO:0000313" key="20">
    <source>
        <dbReference type="EMBL" id="KAA9131855.1"/>
    </source>
</evidence>
<evidence type="ECO:0000256" key="13">
    <source>
        <dbReference type="HAMAP-Rule" id="MF_00394"/>
    </source>
</evidence>
<dbReference type="UniPathway" id="UPA00940"/>
<evidence type="ECO:0000256" key="3">
    <source>
        <dbReference type="ARBA" id="ARBA00022857"/>
    </source>
</evidence>
<evidence type="ECO:0000256" key="6">
    <source>
        <dbReference type="ARBA" id="ARBA00023098"/>
    </source>
</evidence>
<evidence type="ECO:0000256" key="17">
    <source>
        <dbReference type="RuleBase" id="RU000437"/>
    </source>
</evidence>
<comment type="caution">
    <text evidence="20">The sequence shown here is derived from an EMBL/GenBank/DDBJ whole genome shotgun (WGS) entry which is preliminary data.</text>
</comment>
<feature type="binding site" evidence="13">
    <location>
        <position position="257"/>
    </location>
    <ligand>
        <name>sn-glycerol 3-phosphate</name>
        <dbReference type="ChEBI" id="CHEBI:57597"/>
    </ligand>
</feature>
<feature type="binding site" evidence="13">
    <location>
        <position position="16"/>
    </location>
    <ligand>
        <name>NADPH</name>
        <dbReference type="ChEBI" id="CHEBI:57783"/>
    </ligand>
</feature>
<dbReference type="PIRSF" id="PIRSF000114">
    <property type="entry name" value="Glycerol-3-P_dh"/>
    <property type="match status" value="1"/>
</dbReference>
<dbReference type="NCBIfam" id="NF000940">
    <property type="entry name" value="PRK00094.1-2"/>
    <property type="match status" value="1"/>
</dbReference>
<keyword evidence="2 13" id="KW-0444">Lipid biosynthesis</keyword>
<accession>A0A5N0TA13</accession>
<feature type="binding site" evidence="13">
    <location>
        <position position="282"/>
    </location>
    <ligand>
        <name>NADPH</name>
        <dbReference type="ChEBI" id="CHEBI:57783"/>
    </ligand>
</feature>
<dbReference type="Pfam" id="PF07479">
    <property type="entry name" value="NAD_Gly3P_dh_C"/>
    <property type="match status" value="1"/>
</dbReference>
<feature type="binding site" evidence="13">
    <location>
        <position position="258"/>
    </location>
    <ligand>
        <name>NADPH</name>
        <dbReference type="ChEBI" id="CHEBI:57783"/>
    </ligand>
</feature>
<dbReference type="FunFam" id="1.10.1040.10:FF:000001">
    <property type="entry name" value="Glycerol-3-phosphate dehydrogenase [NAD(P)+]"/>
    <property type="match status" value="1"/>
</dbReference>
<dbReference type="NCBIfam" id="NF000942">
    <property type="entry name" value="PRK00094.1-4"/>
    <property type="match status" value="1"/>
</dbReference>
<evidence type="ECO:0000256" key="1">
    <source>
        <dbReference type="ARBA" id="ARBA00011009"/>
    </source>
</evidence>
<keyword evidence="13" id="KW-0963">Cytoplasm</keyword>
<evidence type="ECO:0000256" key="7">
    <source>
        <dbReference type="ARBA" id="ARBA00023209"/>
    </source>
</evidence>
<feature type="binding site" evidence="13">
    <location>
        <position position="36"/>
    </location>
    <ligand>
        <name>NADPH</name>
        <dbReference type="ChEBI" id="CHEBI:57783"/>
    </ligand>
</feature>
<dbReference type="GO" id="GO:0046167">
    <property type="term" value="P:glycerol-3-phosphate biosynthetic process"/>
    <property type="evidence" value="ECO:0007669"/>
    <property type="project" value="UniProtKB-UniRule"/>
</dbReference>
<dbReference type="AlphaFoldDB" id="A0A5N0TA13"/>
<evidence type="ECO:0000256" key="2">
    <source>
        <dbReference type="ARBA" id="ARBA00022516"/>
    </source>
</evidence>
<feature type="binding site" evidence="13">
    <location>
        <position position="139"/>
    </location>
    <ligand>
        <name>sn-glycerol 3-phosphate</name>
        <dbReference type="ChEBI" id="CHEBI:57597"/>
    </ligand>
</feature>
<feature type="binding site" evidence="13">
    <location>
        <position position="141"/>
    </location>
    <ligand>
        <name>sn-glycerol 3-phosphate</name>
        <dbReference type="ChEBI" id="CHEBI:57597"/>
    </ligand>
</feature>
<dbReference type="Proteomes" id="UP000325372">
    <property type="component" value="Unassembled WGS sequence"/>
</dbReference>
<feature type="binding site" evidence="13">
    <location>
        <position position="110"/>
    </location>
    <ligand>
        <name>NADPH</name>
        <dbReference type="ChEBI" id="CHEBI:57783"/>
    </ligand>
</feature>
<feature type="binding site" evidence="15">
    <location>
        <position position="110"/>
    </location>
    <ligand>
        <name>substrate</name>
    </ligand>
</feature>
<evidence type="ECO:0000259" key="18">
    <source>
        <dbReference type="Pfam" id="PF01210"/>
    </source>
</evidence>
<dbReference type="PANTHER" id="PTHR11728:SF1">
    <property type="entry name" value="GLYCEROL-3-PHOSPHATE DEHYDROGENASE [NAD(+)] 2, CHLOROPLASTIC"/>
    <property type="match status" value="1"/>
</dbReference>
<feature type="binding site" evidence="13">
    <location>
        <position position="143"/>
    </location>
    <ligand>
        <name>NADPH</name>
        <dbReference type="ChEBI" id="CHEBI:57783"/>
    </ligand>
</feature>
<dbReference type="Gene3D" id="3.40.50.720">
    <property type="entry name" value="NAD(P)-binding Rossmann-like Domain"/>
    <property type="match status" value="1"/>
</dbReference>
<dbReference type="InterPro" id="IPR008927">
    <property type="entry name" value="6-PGluconate_DH-like_C_sf"/>
</dbReference>
<evidence type="ECO:0000256" key="10">
    <source>
        <dbReference type="ARBA" id="ARBA00066687"/>
    </source>
</evidence>
<evidence type="ECO:0000256" key="8">
    <source>
        <dbReference type="ARBA" id="ARBA00023264"/>
    </source>
</evidence>
<dbReference type="GO" id="GO:0051287">
    <property type="term" value="F:NAD binding"/>
    <property type="evidence" value="ECO:0007669"/>
    <property type="project" value="InterPro"/>
</dbReference>
<dbReference type="Gene3D" id="1.10.1040.10">
    <property type="entry name" value="N-(1-d-carboxylethyl)-l-norvaline Dehydrogenase, domain 2"/>
    <property type="match status" value="1"/>
</dbReference>
<dbReference type="EMBL" id="VYXP01000004">
    <property type="protein sequence ID" value="KAA9131855.1"/>
    <property type="molecule type" value="Genomic_DNA"/>
</dbReference>
<comment type="function">
    <text evidence="13">Catalyzes the reduction of the glycolytic intermediate dihydroxyacetone phosphate (DHAP) to sn-glycerol 3-phosphate (G3P), the key precursor for phospholipid synthesis.</text>
</comment>
<evidence type="ECO:0000259" key="19">
    <source>
        <dbReference type="Pfam" id="PF07479"/>
    </source>
</evidence>
<keyword evidence="21" id="KW-1185">Reference proteome</keyword>
<dbReference type="Pfam" id="PF01210">
    <property type="entry name" value="NAD_Gly3P_dh_N"/>
    <property type="match status" value="1"/>
</dbReference>
<dbReference type="PROSITE" id="PS00957">
    <property type="entry name" value="NAD_G3PDH"/>
    <property type="match status" value="1"/>
</dbReference>
<evidence type="ECO:0000256" key="5">
    <source>
        <dbReference type="ARBA" id="ARBA00023027"/>
    </source>
</evidence>
<feature type="binding site" evidence="13">
    <location>
        <position position="53"/>
    </location>
    <ligand>
        <name>NADPH</name>
        <dbReference type="ChEBI" id="CHEBI:57783"/>
    </ligand>
</feature>
<keyword evidence="3 13" id="KW-0521">NADP</keyword>
<feature type="binding site" evidence="13">
    <location>
        <position position="259"/>
    </location>
    <ligand>
        <name>sn-glycerol 3-phosphate</name>
        <dbReference type="ChEBI" id="CHEBI:57597"/>
    </ligand>
</feature>
<comment type="pathway">
    <text evidence="13">Membrane lipid metabolism; glycerophospholipid metabolism.</text>
</comment>
<dbReference type="PRINTS" id="PR00077">
    <property type="entry name" value="GPDHDRGNASE"/>
</dbReference>
<keyword evidence="8 13" id="KW-1208">Phospholipid metabolism</keyword>
<evidence type="ECO:0000256" key="14">
    <source>
        <dbReference type="PIRSR" id="PIRSR000114-1"/>
    </source>
</evidence>
<evidence type="ECO:0000313" key="21">
    <source>
        <dbReference type="Proteomes" id="UP000325372"/>
    </source>
</evidence>
<dbReference type="SUPFAM" id="SSF48179">
    <property type="entry name" value="6-phosphogluconate dehydrogenase C-terminal domain-like"/>
    <property type="match status" value="1"/>
</dbReference>
<dbReference type="FunFam" id="3.40.50.720:FF:000019">
    <property type="entry name" value="Glycerol-3-phosphate dehydrogenase [NAD(P)+]"/>
    <property type="match status" value="1"/>
</dbReference>
<dbReference type="EC" id="1.1.1.94" evidence="10 13"/>
<feature type="binding site" evidence="13">
    <location>
        <position position="247"/>
    </location>
    <ligand>
        <name>sn-glycerol 3-phosphate</name>
        <dbReference type="ChEBI" id="CHEBI:57597"/>
    </ligand>
</feature>
<feature type="binding site" evidence="16">
    <location>
        <position position="258"/>
    </location>
    <ligand>
        <name>NAD(+)</name>
        <dbReference type="ChEBI" id="CHEBI:57540"/>
    </ligand>
</feature>
<evidence type="ECO:0000256" key="12">
    <source>
        <dbReference type="ARBA" id="ARBA00080511"/>
    </source>
</evidence>
<evidence type="ECO:0000256" key="11">
    <source>
        <dbReference type="ARBA" id="ARBA00069372"/>
    </source>
</evidence>
<dbReference type="GO" id="GO:0005829">
    <property type="term" value="C:cytosol"/>
    <property type="evidence" value="ECO:0007669"/>
    <property type="project" value="TreeGrafter"/>
</dbReference>
<feature type="domain" description="Glycerol-3-phosphate dehydrogenase NAD-dependent N-terminal" evidence="18">
    <location>
        <begin position="8"/>
        <end position="162"/>
    </location>
</feature>
<dbReference type="GO" id="GO:0141153">
    <property type="term" value="F:glycerol-3-phosphate dehydrogenase (NADP+) activity"/>
    <property type="evidence" value="ECO:0007669"/>
    <property type="project" value="RHEA"/>
</dbReference>
<feature type="binding site" evidence="16">
    <location>
        <begin position="12"/>
        <end position="17"/>
    </location>
    <ligand>
        <name>NAD(+)</name>
        <dbReference type="ChEBI" id="CHEBI:57540"/>
    </ligand>
</feature>
<feature type="active site" description="Proton acceptor" evidence="13 14">
    <location>
        <position position="194"/>
    </location>
</feature>
<evidence type="ECO:0000256" key="4">
    <source>
        <dbReference type="ARBA" id="ARBA00023002"/>
    </source>
</evidence>
<comment type="catalytic activity">
    <reaction evidence="13">
        <text>sn-glycerol 3-phosphate + NAD(+) = dihydroxyacetone phosphate + NADH + H(+)</text>
        <dbReference type="Rhea" id="RHEA:11092"/>
        <dbReference type="ChEBI" id="CHEBI:15378"/>
        <dbReference type="ChEBI" id="CHEBI:57540"/>
        <dbReference type="ChEBI" id="CHEBI:57597"/>
        <dbReference type="ChEBI" id="CHEBI:57642"/>
        <dbReference type="ChEBI" id="CHEBI:57945"/>
        <dbReference type="EC" id="1.1.1.94"/>
    </reaction>
</comment>
<keyword evidence="7 13" id="KW-0594">Phospholipid biosynthesis</keyword>
<reference evidence="20 21" key="1">
    <citation type="submission" date="2019-09" db="EMBL/GenBank/DDBJ databases">
        <title>Wenzhouxiangella sp. Genome sequencing and assembly.</title>
        <authorList>
            <person name="Zhang R."/>
        </authorList>
    </citation>
    <scope>NUCLEOTIDE SEQUENCE [LARGE SCALE GENOMIC DNA]</scope>
    <source>
        <strain evidence="20 21">W260</strain>
    </source>
</reference>
<feature type="binding site" evidence="16">
    <location>
        <position position="143"/>
    </location>
    <ligand>
        <name>NAD(+)</name>
        <dbReference type="ChEBI" id="CHEBI:57540"/>
    </ligand>
</feature>
<feature type="binding site" evidence="13">
    <location>
        <position position="15"/>
    </location>
    <ligand>
        <name>NADPH</name>
        <dbReference type="ChEBI" id="CHEBI:57783"/>
    </ligand>
</feature>
<dbReference type="InterPro" id="IPR036291">
    <property type="entry name" value="NAD(P)-bd_dom_sf"/>
</dbReference>
<keyword evidence="4 13" id="KW-0560">Oxidoreductase</keyword>
<evidence type="ECO:0000256" key="16">
    <source>
        <dbReference type="PIRSR" id="PIRSR000114-3"/>
    </source>
</evidence>
<comment type="similarity">
    <text evidence="1 13 17">Belongs to the NAD-dependent glycerol-3-phosphate dehydrogenase family.</text>
</comment>
<feature type="domain" description="Glycerol-3-phosphate dehydrogenase NAD-dependent C-terminal" evidence="19">
    <location>
        <begin position="183"/>
        <end position="323"/>
    </location>
</feature>
<evidence type="ECO:0000256" key="15">
    <source>
        <dbReference type="PIRSR" id="PIRSR000114-2"/>
    </source>
</evidence>
<dbReference type="PANTHER" id="PTHR11728">
    <property type="entry name" value="GLYCEROL-3-PHOSPHATE DEHYDROGENASE"/>
    <property type="match status" value="1"/>
</dbReference>
<protein>
    <recommendedName>
        <fullName evidence="11 13">Glycerol-3-phosphate dehydrogenase [NAD(P)+]</fullName>
        <ecNumber evidence="10 13">1.1.1.94</ecNumber>
    </recommendedName>
    <alternativeName>
        <fullName evidence="13">NAD(P)(+)-dependent glycerol-3-phosphate dehydrogenase</fullName>
    </alternativeName>
    <alternativeName>
        <fullName evidence="12 13">NAD(P)H-dependent dihydroxyacetone-phosphate reductase</fullName>
    </alternativeName>
</protein>
<dbReference type="InterPro" id="IPR006168">
    <property type="entry name" value="G3P_DH_NAD-dep"/>
</dbReference>
<dbReference type="InterPro" id="IPR011128">
    <property type="entry name" value="G3P_DH_NAD-dep_N"/>
</dbReference>
<feature type="binding site" evidence="13">
    <location>
        <position position="258"/>
    </location>
    <ligand>
        <name>sn-glycerol 3-phosphate</name>
        <dbReference type="ChEBI" id="CHEBI:57597"/>
    </ligand>
</feature>
<name>A0A5N0TA13_9GAMM</name>
<proteinExistence type="inferred from homology"/>
<keyword evidence="13" id="KW-0547">Nucleotide-binding</keyword>